<evidence type="ECO:0000313" key="2">
    <source>
        <dbReference type="EMBL" id="JAT26790.1"/>
    </source>
</evidence>
<accession>A0A1B6LSY7</accession>
<reference evidence="2" key="1">
    <citation type="submission" date="2015-11" db="EMBL/GenBank/DDBJ databases">
        <title>De novo transcriptome assembly of four potential Pierce s Disease insect vectors from Arizona vineyards.</title>
        <authorList>
            <person name="Tassone E.E."/>
        </authorList>
    </citation>
    <scope>NUCLEOTIDE SEQUENCE</scope>
</reference>
<feature type="non-terminal residue" evidence="2">
    <location>
        <position position="1"/>
    </location>
</feature>
<evidence type="ECO:0008006" key="3">
    <source>
        <dbReference type="Google" id="ProtNLM"/>
    </source>
</evidence>
<name>A0A1B6LSY7_9HEMI</name>
<protein>
    <recommendedName>
        <fullName evidence="3">Retrotransposon gag domain-containing protein</fullName>
    </recommendedName>
</protein>
<gene>
    <name evidence="2" type="ORF">g.10329</name>
</gene>
<dbReference type="PANTHER" id="PTHR33194:SF4">
    <property type="entry name" value="CCHC-TYPE DOMAIN-CONTAINING PROTEIN"/>
    <property type="match status" value="1"/>
</dbReference>
<dbReference type="AlphaFoldDB" id="A0A1B6LSY7"/>
<dbReference type="PANTHER" id="PTHR33194">
    <property type="entry name" value="ZINC KNUCKLE DOMAINCONTAINING PROTEIN"/>
    <property type="match status" value="1"/>
</dbReference>
<feature type="compositionally biased region" description="Polar residues" evidence="1">
    <location>
        <begin position="21"/>
        <end position="41"/>
    </location>
</feature>
<feature type="non-terminal residue" evidence="2">
    <location>
        <position position="146"/>
    </location>
</feature>
<proteinExistence type="predicted"/>
<evidence type="ECO:0000256" key="1">
    <source>
        <dbReference type="SAM" id="MobiDB-lite"/>
    </source>
</evidence>
<feature type="region of interest" description="Disordered" evidence="1">
    <location>
        <begin position="1"/>
        <end position="79"/>
    </location>
</feature>
<organism evidence="2">
    <name type="scientific">Graphocephala atropunctata</name>
    <dbReference type="NCBI Taxonomy" id="36148"/>
    <lineage>
        <taxon>Eukaryota</taxon>
        <taxon>Metazoa</taxon>
        <taxon>Ecdysozoa</taxon>
        <taxon>Arthropoda</taxon>
        <taxon>Hexapoda</taxon>
        <taxon>Insecta</taxon>
        <taxon>Pterygota</taxon>
        <taxon>Neoptera</taxon>
        <taxon>Paraneoptera</taxon>
        <taxon>Hemiptera</taxon>
        <taxon>Auchenorrhyncha</taxon>
        <taxon>Membracoidea</taxon>
        <taxon>Cicadellidae</taxon>
        <taxon>Cicadellinae</taxon>
        <taxon>Cicadellini</taxon>
        <taxon>Graphocephala</taxon>
    </lineage>
</organism>
<sequence>QEVVADISHGELAQVPRTASEEQLSPGTSLDSLVSGDSTDPSAVPHNVTPADAEDDDNFPTPENEMAEARGPVITPGRFRGGVEENVAEYITQFERVARANGWDDNKKKVILPCYLEGAALKWYENLEGARDDGVDVTWAQIKDGM</sequence>
<dbReference type="EMBL" id="GEBQ01013187">
    <property type="protein sequence ID" value="JAT26790.1"/>
    <property type="molecule type" value="Transcribed_RNA"/>
</dbReference>